<dbReference type="GO" id="GO:0032153">
    <property type="term" value="C:cell division site"/>
    <property type="evidence" value="ECO:0007669"/>
    <property type="project" value="TreeGrafter"/>
</dbReference>
<evidence type="ECO:0000256" key="4">
    <source>
        <dbReference type="ARBA" id="ARBA00022618"/>
    </source>
</evidence>
<comment type="function">
    <text evidence="7">Activator of cell division through the inhibition of FtsZ GTPase activity, therefore promoting FtsZ assembly into bundles of protofilaments necessary for the formation of the division Z ring. It is recruited early at mid-cell but it is not essential for cell division.</text>
</comment>
<dbReference type="InterPro" id="IPR053712">
    <property type="entry name" value="Bac_CellDiv_Activator"/>
</dbReference>
<dbReference type="EMBL" id="CYZV01000011">
    <property type="protein sequence ID" value="CUO02014.1"/>
    <property type="molecule type" value="Genomic_DNA"/>
</dbReference>
<dbReference type="InterPro" id="IPR036192">
    <property type="entry name" value="Cell_div_ZapA-like_sf"/>
</dbReference>
<dbReference type="PANTHER" id="PTHR34981">
    <property type="entry name" value="CELL DIVISION PROTEIN ZAPA"/>
    <property type="match status" value="1"/>
</dbReference>
<dbReference type="Gene3D" id="6.10.250.790">
    <property type="match status" value="1"/>
</dbReference>
<evidence type="ECO:0000256" key="10">
    <source>
        <dbReference type="SAM" id="Coils"/>
    </source>
</evidence>
<feature type="coiled-coil region" evidence="10">
    <location>
        <begin position="76"/>
        <end position="295"/>
    </location>
</feature>
<dbReference type="GO" id="GO:0043093">
    <property type="term" value="P:FtsZ-dependent cytokinesis"/>
    <property type="evidence" value="ECO:0007669"/>
    <property type="project" value="TreeGrafter"/>
</dbReference>
<comment type="subcellular location">
    <subcellularLocation>
        <location evidence="1">Cytoplasm</location>
    </subcellularLocation>
</comment>
<evidence type="ECO:0000256" key="6">
    <source>
        <dbReference type="ARBA" id="ARBA00023306"/>
    </source>
</evidence>
<keyword evidence="5" id="KW-0717">Septation</keyword>
<reference evidence="11 12" key="1">
    <citation type="submission" date="2015-09" db="EMBL/GenBank/DDBJ databases">
        <authorList>
            <consortium name="Pathogen Informatics"/>
        </authorList>
    </citation>
    <scope>NUCLEOTIDE SEQUENCE [LARGE SCALE GENOMIC DNA]</scope>
    <source>
        <strain evidence="11 12">2789STDY5834855</strain>
    </source>
</reference>
<evidence type="ECO:0000256" key="5">
    <source>
        <dbReference type="ARBA" id="ARBA00023210"/>
    </source>
</evidence>
<accession>A0A173WMC8</accession>
<keyword evidence="4 11" id="KW-0132">Cell division</keyword>
<evidence type="ECO:0000256" key="3">
    <source>
        <dbReference type="ARBA" id="ARBA00022490"/>
    </source>
</evidence>
<keyword evidence="3" id="KW-0963">Cytoplasm</keyword>
<evidence type="ECO:0000313" key="12">
    <source>
        <dbReference type="Proteomes" id="UP000095558"/>
    </source>
</evidence>
<dbReference type="GO" id="GO:0030428">
    <property type="term" value="C:cell septum"/>
    <property type="evidence" value="ECO:0007669"/>
    <property type="project" value="TreeGrafter"/>
</dbReference>
<dbReference type="RefSeq" id="WP_042400318.1">
    <property type="nucleotide sequence ID" value="NZ_CYYT01000001.1"/>
</dbReference>
<gene>
    <name evidence="11" type="primary">zapA</name>
    <name evidence="11" type="ORF">ERS852470_01250</name>
</gene>
<dbReference type="OrthoDB" id="1711036at2"/>
<name>A0A173WMC8_9CLOT</name>
<keyword evidence="10" id="KW-0175">Coiled coil</keyword>
<dbReference type="SUPFAM" id="SSF102829">
    <property type="entry name" value="Cell division protein ZapA-like"/>
    <property type="match status" value="1"/>
</dbReference>
<dbReference type="GO" id="GO:0000921">
    <property type="term" value="P:septin ring assembly"/>
    <property type="evidence" value="ECO:0007669"/>
    <property type="project" value="TreeGrafter"/>
</dbReference>
<evidence type="ECO:0000256" key="2">
    <source>
        <dbReference type="ARBA" id="ARBA00015195"/>
    </source>
</evidence>
<dbReference type="InterPro" id="IPR007838">
    <property type="entry name" value="Cell_div_ZapA-like"/>
</dbReference>
<dbReference type="AlphaFoldDB" id="A0A173WMC8"/>
<evidence type="ECO:0000256" key="8">
    <source>
        <dbReference type="ARBA" id="ARBA00026068"/>
    </source>
</evidence>
<evidence type="ECO:0000256" key="7">
    <source>
        <dbReference type="ARBA" id="ARBA00024910"/>
    </source>
</evidence>
<evidence type="ECO:0000256" key="1">
    <source>
        <dbReference type="ARBA" id="ARBA00004496"/>
    </source>
</evidence>
<dbReference type="GeneID" id="83012626"/>
<protein>
    <recommendedName>
        <fullName evidence="2">Cell division protein ZapA</fullName>
    </recommendedName>
    <alternativeName>
        <fullName evidence="9">Z ring-associated protein ZapA</fullName>
    </alternativeName>
</protein>
<dbReference type="GO" id="GO:0000917">
    <property type="term" value="P:division septum assembly"/>
    <property type="evidence" value="ECO:0007669"/>
    <property type="project" value="UniProtKB-KW"/>
</dbReference>
<evidence type="ECO:0000256" key="9">
    <source>
        <dbReference type="ARBA" id="ARBA00033158"/>
    </source>
</evidence>
<proteinExistence type="predicted"/>
<keyword evidence="6" id="KW-0131">Cell cycle</keyword>
<comment type="subunit">
    <text evidence="8">Homodimer. Interacts with FtsZ.</text>
</comment>
<organism evidence="11 12">
    <name type="scientific">Clostridium disporicum</name>
    <dbReference type="NCBI Taxonomy" id="84024"/>
    <lineage>
        <taxon>Bacteria</taxon>
        <taxon>Bacillati</taxon>
        <taxon>Bacillota</taxon>
        <taxon>Clostridia</taxon>
        <taxon>Eubacteriales</taxon>
        <taxon>Clostridiaceae</taxon>
        <taxon>Clostridium</taxon>
    </lineage>
</organism>
<dbReference type="Proteomes" id="UP000095558">
    <property type="component" value="Unassembled WGS sequence"/>
</dbReference>
<sequence length="336" mass="39150">MNTVTVIINGVEYNLRGKEDEKYLLDVAAYVDTKIREISGSNKKLSTSSAAVLTAVNIADELFKCDLEIGNITKKKNSLEERHLTLKERLRELKVEIDETAKARAAEVDSLNSMIFQMEEKLKEHEEIKTLNSELMKKIEELTKLNNDLTFENNTLNEEVQKLSSDNIKLETTIKNCTEEINSRVAIEEYDELSNKLQKTQKINVMLSDENDDLKEKIESFNLKIKDYTNQNTELQENISTLNECIKFKEAELKEFKELNIKQSLEEKNILENKISILENDLQDALNKKELFKSRNKEINFQLQNFKYKVLDLEKKLMDSQFNLAVEKREKNPLLR</sequence>
<dbReference type="Pfam" id="PF05164">
    <property type="entry name" value="ZapA"/>
    <property type="match status" value="1"/>
</dbReference>
<dbReference type="GO" id="GO:0005829">
    <property type="term" value="C:cytosol"/>
    <property type="evidence" value="ECO:0007669"/>
    <property type="project" value="TreeGrafter"/>
</dbReference>
<dbReference type="PANTHER" id="PTHR34981:SF1">
    <property type="entry name" value="CELL DIVISION PROTEIN ZAPA"/>
    <property type="match status" value="1"/>
</dbReference>
<evidence type="ECO:0000313" key="11">
    <source>
        <dbReference type="EMBL" id="CUO02014.1"/>
    </source>
</evidence>